<dbReference type="InterPro" id="IPR037121">
    <property type="entry name" value="Ribosomal_bL25_C"/>
</dbReference>
<dbReference type="EMBL" id="JBBAXC010000028">
    <property type="protein sequence ID" value="MEI5909495.1"/>
    <property type="molecule type" value="Genomic_DNA"/>
</dbReference>
<dbReference type="HAMAP" id="MF_01334">
    <property type="entry name" value="Ribosomal_bL25_CTC"/>
    <property type="match status" value="1"/>
</dbReference>
<comment type="similarity">
    <text evidence="5">Belongs to the bacterial ribosomal protein bL25 family. CTC subfamily.</text>
</comment>
<gene>
    <name evidence="5" type="primary">rplY</name>
    <name evidence="5" type="synonym">ctc</name>
    <name evidence="9" type="ORF">WAK64_20925</name>
</gene>
<keyword evidence="3 5" id="KW-0689">Ribosomal protein</keyword>
<dbReference type="PANTHER" id="PTHR33284:SF1">
    <property type="entry name" value="RIBOSOMAL PROTEIN L25_GLN-TRNA SYNTHETASE, ANTI-CODON-BINDING DOMAIN-CONTAINING PROTEIN"/>
    <property type="match status" value="1"/>
</dbReference>
<dbReference type="RefSeq" id="WP_336588938.1">
    <property type="nucleotide sequence ID" value="NZ_JBBAXC010000028.1"/>
</dbReference>
<protein>
    <recommendedName>
        <fullName evidence="5">Large ribosomal subunit protein bL25</fullName>
    </recommendedName>
    <alternativeName>
        <fullName evidence="5">General stress protein CTC</fullName>
    </alternativeName>
</protein>
<dbReference type="Proteomes" id="UP001312865">
    <property type="component" value="Unassembled WGS sequence"/>
</dbReference>
<dbReference type="PANTHER" id="PTHR33284">
    <property type="entry name" value="RIBOSOMAL PROTEIN L25/GLN-TRNA SYNTHETASE, ANTI-CODON-BINDING DOMAIN-CONTAINING PROTEIN"/>
    <property type="match status" value="1"/>
</dbReference>
<name>A0ABU8HJF7_9BACI</name>
<comment type="caution">
    <text evidence="9">The sequence shown here is derived from an EMBL/GenBank/DDBJ whole genome shotgun (WGS) entry which is preliminary data.</text>
</comment>
<dbReference type="NCBIfam" id="TIGR00731">
    <property type="entry name" value="bL25_bact_ctc"/>
    <property type="match status" value="1"/>
</dbReference>
<dbReference type="InterPro" id="IPR001021">
    <property type="entry name" value="Ribosomal_bL25_long"/>
</dbReference>
<comment type="subunit">
    <text evidence="5">Part of the 50S ribosomal subunit; part of the 5S rRNA/L5/L18/L25 subcomplex. Contacts the 5S rRNA. Binds to the 5S rRNA independently of L5 and L18.</text>
</comment>
<dbReference type="CDD" id="cd00495">
    <property type="entry name" value="Ribosomal_L25_TL5_CTC"/>
    <property type="match status" value="1"/>
</dbReference>
<evidence type="ECO:0000313" key="10">
    <source>
        <dbReference type="Proteomes" id="UP001312865"/>
    </source>
</evidence>
<dbReference type="Gene3D" id="2.40.240.10">
    <property type="entry name" value="Ribosomal Protein L25, Chain P"/>
    <property type="match status" value="1"/>
</dbReference>
<keyword evidence="2 5" id="KW-0694">RNA-binding</keyword>
<feature type="domain" description="Large ribosomal subunit protein bL25 L25" evidence="7">
    <location>
        <begin position="5"/>
        <end position="91"/>
    </location>
</feature>
<evidence type="ECO:0000259" key="7">
    <source>
        <dbReference type="Pfam" id="PF01386"/>
    </source>
</evidence>
<accession>A0ABU8HJF7</accession>
<feature type="domain" description="Large ribosomal subunit protein bL25 beta" evidence="8">
    <location>
        <begin position="100"/>
        <end position="182"/>
    </location>
</feature>
<evidence type="ECO:0000256" key="2">
    <source>
        <dbReference type="ARBA" id="ARBA00022884"/>
    </source>
</evidence>
<keyword evidence="1 5" id="KW-0699">rRNA-binding</keyword>
<dbReference type="InterPro" id="IPR029751">
    <property type="entry name" value="Ribosomal_L25_dom"/>
</dbReference>
<comment type="function">
    <text evidence="5">This is one of the proteins that binds to the 5S RNA in the ribosome where it forms part of the central protuberance.</text>
</comment>
<dbReference type="Pfam" id="PF14693">
    <property type="entry name" value="Ribosomal_TL5_C"/>
    <property type="match status" value="1"/>
</dbReference>
<dbReference type="Pfam" id="PF01386">
    <property type="entry name" value="Ribosomal_L25p"/>
    <property type="match status" value="1"/>
</dbReference>
<evidence type="ECO:0000256" key="3">
    <source>
        <dbReference type="ARBA" id="ARBA00022980"/>
    </source>
</evidence>
<proteinExistence type="inferred from homology"/>
<dbReference type="InterPro" id="IPR011035">
    <property type="entry name" value="Ribosomal_bL25/Gln-tRNA_synth"/>
</dbReference>
<dbReference type="InterPro" id="IPR020930">
    <property type="entry name" value="Ribosomal_uL5_bac-type"/>
</dbReference>
<keyword evidence="10" id="KW-1185">Reference proteome</keyword>
<reference evidence="9 10" key="1">
    <citation type="journal article" date="2018" name="J. Microbiol.">
        <title>Bacillus spongiae sp. nov., isolated from sponge of Jeju Island.</title>
        <authorList>
            <person name="Lee G.E."/>
            <person name="Im W.T."/>
            <person name="Park J.S."/>
        </authorList>
    </citation>
    <scope>NUCLEOTIDE SEQUENCE [LARGE SCALE GENOMIC DNA]</scope>
    <source>
        <strain evidence="9 10">135PIL107-10</strain>
    </source>
</reference>
<dbReference type="InterPro" id="IPR020057">
    <property type="entry name" value="Ribosomal_bL25_b-dom"/>
</dbReference>
<evidence type="ECO:0000256" key="5">
    <source>
        <dbReference type="HAMAP-Rule" id="MF_01334"/>
    </source>
</evidence>
<feature type="region of interest" description="Disordered" evidence="6">
    <location>
        <begin position="181"/>
        <end position="215"/>
    </location>
</feature>
<evidence type="ECO:0000256" key="6">
    <source>
        <dbReference type="SAM" id="MobiDB-lite"/>
    </source>
</evidence>
<dbReference type="GO" id="GO:0005840">
    <property type="term" value="C:ribosome"/>
    <property type="evidence" value="ECO:0007669"/>
    <property type="project" value="UniProtKB-KW"/>
</dbReference>
<dbReference type="Gene3D" id="2.170.120.20">
    <property type="entry name" value="Ribosomal protein L25, beta domain"/>
    <property type="match status" value="1"/>
</dbReference>
<sequence length="215" mass="23990">MSATLQVMKREDFKRSSLTHLRKEGNFPAVVYGYQIESTPIYLDTAEFIKTIRQVGRNGILSFNVGGQLRNVVLTDYQVEPIKNEIIHADFLVVNMSEEMNANVKIELVGEAPGVKDGGVLQQPLHEVSITAKPDKIPEVLKVEIDRLQVGENITIGDLKDHSTFEINLEDDRVVASILAPRQEAEINSGEEQEAGHPQNEEGRETEPIVESSEE</sequence>
<evidence type="ECO:0000259" key="8">
    <source>
        <dbReference type="Pfam" id="PF14693"/>
    </source>
</evidence>
<evidence type="ECO:0000256" key="1">
    <source>
        <dbReference type="ARBA" id="ARBA00022730"/>
    </source>
</evidence>
<keyword evidence="4 5" id="KW-0687">Ribonucleoprotein</keyword>
<dbReference type="SUPFAM" id="SSF50715">
    <property type="entry name" value="Ribosomal protein L25-like"/>
    <property type="match status" value="1"/>
</dbReference>
<evidence type="ECO:0000313" key="9">
    <source>
        <dbReference type="EMBL" id="MEI5909495.1"/>
    </source>
</evidence>
<organism evidence="9 10">
    <name type="scientific">Bacillus spongiae</name>
    <dbReference type="NCBI Taxonomy" id="2683610"/>
    <lineage>
        <taxon>Bacteria</taxon>
        <taxon>Bacillati</taxon>
        <taxon>Bacillota</taxon>
        <taxon>Bacilli</taxon>
        <taxon>Bacillales</taxon>
        <taxon>Bacillaceae</taxon>
        <taxon>Bacillus</taxon>
    </lineage>
</organism>
<dbReference type="InterPro" id="IPR020056">
    <property type="entry name" value="Rbsml_bL25/Gln-tRNA_synth_N"/>
</dbReference>
<evidence type="ECO:0000256" key="4">
    <source>
        <dbReference type="ARBA" id="ARBA00023274"/>
    </source>
</evidence>
<dbReference type="NCBIfam" id="NF004133">
    <property type="entry name" value="PRK05618.2-4"/>
    <property type="match status" value="1"/>
</dbReference>